<protein>
    <submittedName>
        <fullName evidence="3">PAS domain S-box-containing protein</fullName>
    </submittedName>
</protein>
<evidence type="ECO:0000313" key="4">
    <source>
        <dbReference type="Proteomes" id="UP000183376"/>
    </source>
</evidence>
<dbReference type="Gene3D" id="3.30.450.20">
    <property type="entry name" value="PAS domain"/>
    <property type="match status" value="2"/>
</dbReference>
<dbReference type="STRING" id="211114.SAMN04489726_0052"/>
<feature type="domain" description="PAS" evidence="2">
    <location>
        <begin position="180"/>
        <end position="238"/>
    </location>
</feature>
<dbReference type="EMBL" id="LT629701">
    <property type="protein sequence ID" value="SDM15378.1"/>
    <property type="molecule type" value="Genomic_DNA"/>
</dbReference>
<evidence type="ECO:0000259" key="1">
    <source>
        <dbReference type="PROSITE" id="PS50043"/>
    </source>
</evidence>
<dbReference type="Pfam" id="PF08448">
    <property type="entry name" value="PAS_4"/>
    <property type="match status" value="2"/>
</dbReference>
<dbReference type="PANTHER" id="PTHR44757">
    <property type="entry name" value="DIGUANYLATE CYCLASE DGCP"/>
    <property type="match status" value="1"/>
</dbReference>
<accession>A0A1G9QWJ1</accession>
<dbReference type="InterPro" id="IPR013656">
    <property type="entry name" value="PAS_4"/>
</dbReference>
<evidence type="ECO:0000313" key="3">
    <source>
        <dbReference type="EMBL" id="SDM15378.1"/>
    </source>
</evidence>
<dbReference type="PANTHER" id="PTHR44757:SF2">
    <property type="entry name" value="BIOFILM ARCHITECTURE MAINTENANCE PROTEIN MBAA"/>
    <property type="match status" value="1"/>
</dbReference>
<dbReference type="InterPro" id="IPR000792">
    <property type="entry name" value="Tscrpt_reg_LuxR_C"/>
</dbReference>
<evidence type="ECO:0000259" key="2">
    <source>
        <dbReference type="PROSITE" id="PS50112"/>
    </source>
</evidence>
<dbReference type="InterPro" id="IPR016032">
    <property type="entry name" value="Sig_transdc_resp-reg_C-effctor"/>
</dbReference>
<sequence>MSDVDAQRDVDAGTAREWGLAAERGLVPVSRPTDAMTRKDNNTPVLDEPAVYRLLVHLITHGPVAVCVRDPDGRYRWVNQAYAALYDRAASDMIGAPMDEFGPRALAGEQQWLDAEMLTRACETTIIRPHRFALRLNSRRTRHVAGYLAAVRSRNGRAFVAGFYLDLTEQMRAKRELFQMRERHRAVAERSTIPVLVCDPDGTVSDANPALCELLGRQLHDLRGATAGSLLFNRNNPQCGAWWGELLGGKIPSHRARVLLDRKTEAPVEVRFTASVSRSPDGQPASVVFAVEAVRQMRWATMAGSTPLLSEVQARVLERVAIGDSNAAIGRALNLSRQSIDYHLAVLRRRLRAPSRTALVSHAYALGLLDAEEWPPTVHAAARPTEPR</sequence>
<dbReference type="SUPFAM" id="SSF46894">
    <property type="entry name" value="C-terminal effector domain of the bipartite response regulators"/>
    <property type="match status" value="1"/>
</dbReference>
<dbReference type="InterPro" id="IPR036388">
    <property type="entry name" value="WH-like_DNA-bd_sf"/>
</dbReference>
<keyword evidence="4" id="KW-1185">Reference proteome</keyword>
<dbReference type="SUPFAM" id="SSF55785">
    <property type="entry name" value="PYP-like sensor domain (PAS domain)"/>
    <property type="match status" value="2"/>
</dbReference>
<dbReference type="SMART" id="SM00421">
    <property type="entry name" value="HTH_LUXR"/>
    <property type="match status" value="1"/>
</dbReference>
<organism evidence="3 4">
    <name type="scientific">Allokutzneria albata</name>
    <name type="common">Kibdelosporangium albatum</name>
    <dbReference type="NCBI Taxonomy" id="211114"/>
    <lineage>
        <taxon>Bacteria</taxon>
        <taxon>Bacillati</taxon>
        <taxon>Actinomycetota</taxon>
        <taxon>Actinomycetes</taxon>
        <taxon>Pseudonocardiales</taxon>
        <taxon>Pseudonocardiaceae</taxon>
        <taxon>Allokutzneria</taxon>
    </lineage>
</organism>
<dbReference type="InterPro" id="IPR052155">
    <property type="entry name" value="Biofilm_reg_signaling"/>
</dbReference>
<reference evidence="3 4" key="1">
    <citation type="submission" date="2016-10" db="EMBL/GenBank/DDBJ databases">
        <authorList>
            <person name="de Groot N.N."/>
        </authorList>
    </citation>
    <scope>NUCLEOTIDE SEQUENCE [LARGE SCALE GENOMIC DNA]</scope>
    <source>
        <strain evidence="3 4">DSM 44149</strain>
    </source>
</reference>
<dbReference type="GO" id="GO:0006355">
    <property type="term" value="P:regulation of DNA-templated transcription"/>
    <property type="evidence" value="ECO:0007669"/>
    <property type="project" value="InterPro"/>
</dbReference>
<dbReference type="Pfam" id="PF00196">
    <property type="entry name" value="GerE"/>
    <property type="match status" value="1"/>
</dbReference>
<dbReference type="Proteomes" id="UP000183376">
    <property type="component" value="Chromosome I"/>
</dbReference>
<proteinExistence type="predicted"/>
<dbReference type="NCBIfam" id="TIGR00229">
    <property type="entry name" value="sensory_box"/>
    <property type="match status" value="1"/>
</dbReference>
<dbReference type="SMART" id="SM00091">
    <property type="entry name" value="PAS"/>
    <property type="match status" value="2"/>
</dbReference>
<dbReference type="eggNOG" id="COG2197">
    <property type="taxonomic scope" value="Bacteria"/>
</dbReference>
<dbReference type="PROSITE" id="PS50043">
    <property type="entry name" value="HTH_LUXR_2"/>
    <property type="match status" value="1"/>
</dbReference>
<name>A0A1G9QWJ1_ALLAB</name>
<dbReference type="AlphaFoldDB" id="A0A1G9QWJ1"/>
<dbReference type="InterPro" id="IPR035965">
    <property type="entry name" value="PAS-like_dom_sf"/>
</dbReference>
<dbReference type="GO" id="GO:0003677">
    <property type="term" value="F:DNA binding"/>
    <property type="evidence" value="ECO:0007669"/>
    <property type="project" value="InterPro"/>
</dbReference>
<gene>
    <name evidence="3" type="ORF">SAMN04489726_0052</name>
</gene>
<dbReference type="OrthoDB" id="46486at2"/>
<dbReference type="InterPro" id="IPR000014">
    <property type="entry name" value="PAS"/>
</dbReference>
<dbReference type="CDD" id="cd00130">
    <property type="entry name" value="PAS"/>
    <property type="match status" value="2"/>
</dbReference>
<dbReference type="Gene3D" id="1.10.10.10">
    <property type="entry name" value="Winged helix-like DNA-binding domain superfamily/Winged helix DNA-binding domain"/>
    <property type="match status" value="1"/>
</dbReference>
<dbReference type="PROSITE" id="PS50112">
    <property type="entry name" value="PAS"/>
    <property type="match status" value="1"/>
</dbReference>
<feature type="domain" description="HTH luxR-type" evidence="1">
    <location>
        <begin position="302"/>
        <end position="367"/>
    </location>
</feature>